<keyword evidence="1" id="KW-0472">Membrane</keyword>
<evidence type="ECO:0000313" key="3">
    <source>
        <dbReference type="Proteomes" id="UP001331761"/>
    </source>
</evidence>
<keyword evidence="3" id="KW-1185">Reference proteome</keyword>
<gene>
    <name evidence="2" type="ORF">GCK32_001586</name>
</gene>
<dbReference type="Proteomes" id="UP001331761">
    <property type="component" value="Unassembled WGS sequence"/>
</dbReference>
<organism evidence="2 3">
    <name type="scientific">Trichostrongylus colubriformis</name>
    <name type="common">Black scour worm</name>
    <dbReference type="NCBI Taxonomy" id="6319"/>
    <lineage>
        <taxon>Eukaryota</taxon>
        <taxon>Metazoa</taxon>
        <taxon>Ecdysozoa</taxon>
        <taxon>Nematoda</taxon>
        <taxon>Chromadorea</taxon>
        <taxon>Rhabditida</taxon>
        <taxon>Rhabditina</taxon>
        <taxon>Rhabditomorpha</taxon>
        <taxon>Strongyloidea</taxon>
        <taxon>Trichostrongylidae</taxon>
        <taxon>Trichostrongylus</taxon>
    </lineage>
</organism>
<evidence type="ECO:0000256" key="1">
    <source>
        <dbReference type="SAM" id="Phobius"/>
    </source>
</evidence>
<reference evidence="2 3" key="1">
    <citation type="submission" date="2019-10" db="EMBL/GenBank/DDBJ databases">
        <title>Assembly and Annotation for the nematode Trichostrongylus colubriformis.</title>
        <authorList>
            <person name="Martin J."/>
        </authorList>
    </citation>
    <scope>NUCLEOTIDE SEQUENCE [LARGE SCALE GENOMIC DNA]</scope>
    <source>
        <strain evidence="2">G859</strain>
        <tissue evidence="2">Whole worm</tissue>
    </source>
</reference>
<keyword evidence="1" id="KW-1133">Transmembrane helix</keyword>
<name>A0AAN8F2I0_TRICO</name>
<protein>
    <submittedName>
        <fullName evidence="2">Uncharacterized protein</fullName>
    </submittedName>
</protein>
<keyword evidence="1" id="KW-0812">Transmembrane</keyword>
<accession>A0AAN8F2I0</accession>
<comment type="caution">
    <text evidence="2">The sequence shown here is derived from an EMBL/GenBank/DDBJ whole genome shotgun (WGS) entry which is preliminary data.</text>
</comment>
<dbReference type="AlphaFoldDB" id="A0AAN8F2I0"/>
<sequence>MNESLRDDKNEESTVGTLYKMNFYEWPSLDGVVFIGLMVISAGILLMTIKLCYNYVRNFPIRKDSGPLEMNISAPKESHTSTKYSSA</sequence>
<dbReference type="EMBL" id="WIXE01023657">
    <property type="protein sequence ID" value="KAK5966282.1"/>
    <property type="molecule type" value="Genomic_DNA"/>
</dbReference>
<feature type="transmembrane region" description="Helical" evidence="1">
    <location>
        <begin position="31"/>
        <end position="53"/>
    </location>
</feature>
<evidence type="ECO:0000313" key="2">
    <source>
        <dbReference type="EMBL" id="KAK5966282.1"/>
    </source>
</evidence>
<proteinExistence type="predicted"/>